<dbReference type="SUPFAM" id="SSF117281">
    <property type="entry name" value="Kelch motif"/>
    <property type="match status" value="1"/>
</dbReference>
<reference evidence="1 2" key="1">
    <citation type="submission" date="2023-07" db="EMBL/GenBank/DDBJ databases">
        <title>Sorghum-associated microbial communities from plants grown in Nebraska, USA.</title>
        <authorList>
            <person name="Schachtman D."/>
        </authorList>
    </citation>
    <scope>NUCLEOTIDE SEQUENCE [LARGE SCALE GENOMIC DNA]</scope>
    <source>
        <strain evidence="1 2">3262</strain>
    </source>
</reference>
<accession>A0ABU1TKB5</accession>
<dbReference type="PANTHER" id="PTHR35807:SF1">
    <property type="entry name" value="TRANSCRIPTIONAL REGULATOR REDD"/>
    <property type="match status" value="1"/>
</dbReference>
<gene>
    <name evidence="1" type="ORF">J2W55_005172</name>
</gene>
<dbReference type="EMBL" id="JAVDUU010000006">
    <property type="protein sequence ID" value="MDR6945300.1"/>
    <property type="molecule type" value="Genomic_DNA"/>
</dbReference>
<dbReference type="Gene3D" id="2.120.10.80">
    <property type="entry name" value="Kelch-type beta propeller"/>
    <property type="match status" value="1"/>
</dbReference>
<dbReference type="PANTHER" id="PTHR35807">
    <property type="entry name" value="TRANSCRIPTIONAL REGULATOR REDD-RELATED"/>
    <property type="match status" value="1"/>
</dbReference>
<keyword evidence="2" id="KW-1185">Reference proteome</keyword>
<name>A0ABU1TKB5_9SPHI</name>
<organism evidence="1 2">
    <name type="scientific">Mucilaginibacter pocheonensis</name>
    <dbReference type="NCBI Taxonomy" id="398050"/>
    <lineage>
        <taxon>Bacteria</taxon>
        <taxon>Pseudomonadati</taxon>
        <taxon>Bacteroidota</taxon>
        <taxon>Sphingobacteriia</taxon>
        <taxon>Sphingobacteriales</taxon>
        <taxon>Sphingobacteriaceae</taxon>
        <taxon>Mucilaginibacter</taxon>
    </lineage>
</organism>
<comment type="caution">
    <text evidence="1">The sequence shown here is derived from an EMBL/GenBank/DDBJ whole genome shotgun (WGS) entry which is preliminary data.</text>
</comment>
<proteinExistence type="predicted"/>
<sequence length="856" mass="97998">MIEKDKGLLLNLKVYKILWLFVMLLPVLKGNAQGLMFKSNDYLMGERTSYTVFASDIPTFYDHLAMDFDLSLWDNEHLGYVFNIIDSRSNSYSLTYIYNLNGSPSLNFNIDSKSNKIKIPISLAQLNKRNWIRIKVYIDLKANTVGFYVNGKWYKASDFGFDSKITPVITFGKNPHYSDVPKMAVRNLKISDGNKSYTFALNEWSGNNVYDSAGEVRGHVDNPVWLINSSYFWEKRASFKFHEVAGVNFNPGNQTLIIFKSDSLLTYDMKSGNVSAKAFQEKIPVPLLLGKSVVNTKENKCYTYEVLRAPKPSPCIAAFDLTTLKWEVVGNANIREQRHHHNIFYDHDQNDLYLFGGYGSFAYHNDFFRYNKQTDNWDKQVFTGDRITPRFFSASSQANENNEVYIFGGYGNQSGNQIVGGRHFYDLYRVNLTTHVVKKCWEIKPNEEDFVPANNLIISKDKKYFYALCYPHERSKTQLRLYKFSIRDGSYQVVSGTIPVTSERIESDINLFFNPKQDEFFCAIQEFTTPSNSTIRILALEFPPVSQQDYQRAQQAVVPAGSAYKYLFWGIGAALLAAAGVIIVKRKPGKVEQQQPVTEGAAPVVVNAKEDEKKANAIYLLGEFTVYDKNSRDITYLFSPKIKQLFILILLNSKDESGVVSKKISTTLWPEKDVAKTKNIKGVTINHLRNIIADIEGIELTFLNDTYCFKLGDNVFCDYFAVTDAIKQTTHTDQSILNHFDLIARGGLLQHIPETWLDSVKLDYEEALMPLILPEIKRIYESGDFRKALEITRVVLNIDPFNDTALKYKLKALRRTKGIEYARKAYEDFTAEYQKSLGIEYHVPFDKICSGKTEPR</sequence>
<evidence type="ECO:0000313" key="1">
    <source>
        <dbReference type="EMBL" id="MDR6945300.1"/>
    </source>
</evidence>
<protein>
    <submittedName>
        <fullName evidence="1">Two-component SAPR family response regulator</fullName>
    </submittedName>
</protein>
<dbReference type="Pfam" id="PF24681">
    <property type="entry name" value="Kelch_KLHDC2_KLHL20_DRC7"/>
    <property type="match status" value="1"/>
</dbReference>
<dbReference type="InterPro" id="IPR015915">
    <property type="entry name" value="Kelch-typ_b-propeller"/>
</dbReference>
<dbReference type="RefSeq" id="WP_310103080.1">
    <property type="nucleotide sequence ID" value="NZ_JAVDUU010000006.1"/>
</dbReference>
<dbReference type="Proteomes" id="UP001247620">
    <property type="component" value="Unassembled WGS sequence"/>
</dbReference>
<evidence type="ECO:0000313" key="2">
    <source>
        <dbReference type="Proteomes" id="UP001247620"/>
    </source>
</evidence>
<dbReference type="InterPro" id="IPR051677">
    <property type="entry name" value="AfsR-DnrI-RedD_regulator"/>
</dbReference>